<evidence type="ECO:0000256" key="4">
    <source>
        <dbReference type="ARBA" id="ARBA00023163"/>
    </source>
</evidence>
<gene>
    <name evidence="6" type="ORF">QO011_007823</name>
</gene>
<dbReference type="PANTHER" id="PTHR30537:SF3">
    <property type="entry name" value="TRANSCRIPTIONAL REGULATORY PROTEIN"/>
    <property type="match status" value="1"/>
</dbReference>
<dbReference type="InterPro" id="IPR036390">
    <property type="entry name" value="WH_DNA-bd_sf"/>
</dbReference>
<protein>
    <submittedName>
        <fullName evidence="6">Molybdate transport repressor ModE-like protein</fullName>
    </submittedName>
</protein>
<evidence type="ECO:0000256" key="1">
    <source>
        <dbReference type="ARBA" id="ARBA00009437"/>
    </source>
</evidence>
<dbReference type="SUPFAM" id="SSF46785">
    <property type="entry name" value="Winged helix' DNA-binding domain"/>
    <property type="match status" value="1"/>
</dbReference>
<comment type="caution">
    <text evidence="6">The sequence shown here is derived from an EMBL/GenBank/DDBJ whole genome shotgun (WGS) entry which is preliminary data.</text>
</comment>
<dbReference type="Gene3D" id="1.10.10.10">
    <property type="entry name" value="Winged helix-like DNA-binding domain superfamily/Winged helix DNA-binding domain"/>
    <property type="match status" value="1"/>
</dbReference>
<evidence type="ECO:0000259" key="5">
    <source>
        <dbReference type="PROSITE" id="PS50931"/>
    </source>
</evidence>
<dbReference type="Gene3D" id="3.40.190.290">
    <property type="match status" value="1"/>
</dbReference>
<evidence type="ECO:0000313" key="7">
    <source>
        <dbReference type="Proteomes" id="UP001242480"/>
    </source>
</evidence>
<sequence>MRTGLDWEDVRFFTALARLGSLSATARALGVNHATVARRIGGLEAALGAALFERRPGGYVLTDRGRAALEAASAMEGAAQALAGAGPSQALAGLVRLTTTPGLADGFLIPRLGALGRRYPGLDMEIIADRRLVSLPRHEADIALRLGRPDEGELLARRVATLGFGLYATPAWRERLAAGAAPAFVGFDETSAHLPEALWLGRRFPRARFALRSNSQLSQAAAARADCGIAVLPHVLAGDLVALDLAEPPPARELWLLTRPDIATVPRIRAAADFIADLVRRERRLFEGPAAGLQPPVAAGPA</sequence>
<dbReference type="Pfam" id="PF00126">
    <property type="entry name" value="HTH_1"/>
    <property type="match status" value="1"/>
</dbReference>
<keyword evidence="3" id="KW-0238">DNA-binding</keyword>
<evidence type="ECO:0000256" key="2">
    <source>
        <dbReference type="ARBA" id="ARBA00023015"/>
    </source>
</evidence>
<organism evidence="6 7">
    <name type="scientific">Labrys wisconsinensis</name>
    <dbReference type="NCBI Taxonomy" id="425677"/>
    <lineage>
        <taxon>Bacteria</taxon>
        <taxon>Pseudomonadati</taxon>
        <taxon>Pseudomonadota</taxon>
        <taxon>Alphaproteobacteria</taxon>
        <taxon>Hyphomicrobiales</taxon>
        <taxon>Xanthobacteraceae</taxon>
        <taxon>Labrys</taxon>
    </lineage>
</organism>
<name>A0ABU0JMP0_9HYPH</name>
<dbReference type="Pfam" id="PF03466">
    <property type="entry name" value="LysR_substrate"/>
    <property type="match status" value="1"/>
</dbReference>
<dbReference type="SUPFAM" id="SSF53850">
    <property type="entry name" value="Periplasmic binding protein-like II"/>
    <property type="match status" value="1"/>
</dbReference>
<dbReference type="PROSITE" id="PS50931">
    <property type="entry name" value="HTH_LYSR"/>
    <property type="match status" value="1"/>
</dbReference>
<evidence type="ECO:0000256" key="3">
    <source>
        <dbReference type="ARBA" id="ARBA00023125"/>
    </source>
</evidence>
<reference evidence="6 7" key="1">
    <citation type="submission" date="2023-07" db="EMBL/GenBank/DDBJ databases">
        <title>Genomic Encyclopedia of Type Strains, Phase IV (KMG-IV): sequencing the most valuable type-strain genomes for metagenomic binning, comparative biology and taxonomic classification.</title>
        <authorList>
            <person name="Goeker M."/>
        </authorList>
    </citation>
    <scope>NUCLEOTIDE SEQUENCE [LARGE SCALE GENOMIC DNA]</scope>
    <source>
        <strain evidence="6 7">DSM 19619</strain>
    </source>
</reference>
<keyword evidence="7" id="KW-1185">Reference proteome</keyword>
<evidence type="ECO:0000313" key="6">
    <source>
        <dbReference type="EMBL" id="MDQ0474781.1"/>
    </source>
</evidence>
<dbReference type="RefSeq" id="WP_307284985.1">
    <property type="nucleotide sequence ID" value="NZ_JAUSVX010000026.1"/>
</dbReference>
<dbReference type="InterPro" id="IPR036388">
    <property type="entry name" value="WH-like_DNA-bd_sf"/>
</dbReference>
<dbReference type="InterPro" id="IPR000847">
    <property type="entry name" value="LysR_HTH_N"/>
</dbReference>
<accession>A0ABU0JMP0</accession>
<keyword evidence="2" id="KW-0805">Transcription regulation</keyword>
<keyword evidence="4" id="KW-0804">Transcription</keyword>
<dbReference type="Proteomes" id="UP001242480">
    <property type="component" value="Unassembled WGS sequence"/>
</dbReference>
<proteinExistence type="inferred from homology"/>
<comment type="similarity">
    <text evidence="1">Belongs to the LysR transcriptional regulatory family.</text>
</comment>
<dbReference type="InterPro" id="IPR005119">
    <property type="entry name" value="LysR_subst-bd"/>
</dbReference>
<feature type="domain" description="HTH lysR-type" evidence="5">
    <location>
        <begin position="5"/>
        <end position="62"/>
    </location>
</feature>
<dbReference type="InterPro" id="IPR058163">
    <property type="entry name" value="LysR-type_TF_proteobact-type"/>
</dbReference>
<dbReference type="EMBL" id="JAUSVX010000026">
    <property type="protein sequence ID" value="MDQ0474781.1"/>
    <property type="molecule type" value="Genomic_DNA"/>
</dbReference>
<dbReference type="PANTHER" id="PTHR30537">
    <property type="entry name" value="HTH-TYPE TRANSCRIPTIONAL REGULATOR"/>
    <property type="match status" value="1"/>
</dbReference>